<dbReference type="EMBL" id="DVLC01000111">
    <property type="protein sequence ID" value="HIT47377.1"/>
    <property type="molecule type" value="Genomic_DNA"/>
</dbReference>
<dbReference type="AlphaFoldDB" id="A0A9D1KHW6"/>
<name>A0A9D1KHW6_9BACT</name>
<dbReference type="InterPro" id="IPR020483">
    <property type="entry name" value="Uncharacterised_YgbA"/>
</dbReference>
<protein>
    <submittedName>
        <fullName evidence="1">Nitrous oxide-stimulated promoter family protein</fullName>
    </submittedName>
</protein>
<comment type="caution">
    <text evidence="1">The sequence shown here is derived from an EMBL/GenBank/DDBJ whole genome shotgun (WGS) entry which is preliminary data.</text>
</comment>
<dbReference type="NCBIfam" id="NF007714">
    <property type="entry name" value="PRK10410.1-2"/>
    <property type="match status" value="1"/>
</dbReference>
<dbReference type="Proteomes" id="UP000886881">
    <property type="component" value="Unassembled WGS sequence"/>
</dbReference>
<organism evidence="1 2">
    <name type="scientific">Candidatus Cryptobacteroides merdipullorum</name>
    <dbReference type="NCBI Taxonomy" id="2840771"/>
    <lineage>
        <taxon>Bacteria</taxon>
        <taxon>Pseudomonadati</taxon>
        <taxon>Bacteroidota</taxon>
        <taxon>Bacteroidia</taxon>
        <taxon>Bacteroidales</taxon>
        <taxon>Candidatus Cryptobacteroides</taxon>
    </lineage>
</organism>
<dbReference type="Pfam" id="PF11756">
    <property type="entry name" value="YgbA_NO"/>
    <property type="match status" value="1"/>
</dbReference>
<accession>A0A9D1KHW6</accession>
<sequence length="137" mass="15912">MPDRIADEKKVVALMIRMYCRRHCRQQGRTARADLTNRTGRTTDTNQAGRTGALHNTRPLCPECSALLDYAHRRLDSCRFGNGKPSCRKCPVHCYRADMRERIRTVMRWAGPRMIFRHPIAATRHLLRELRSPEPAK</sequence>
<reference evidence="1" key="1">
    <citation type="submission" date="2020-10" db="EMBL/GenBank/DDBJ databases">
        <authorList>
            <person name="Gilroy R."/>
        </authorList>
    </citation>
    <scope>NUCLEOTIDE SEQUENCE</scope>
    <source>
        <strain evidence="1">ChiHecec2B26-709</strain>
    </source>
</reference>
<gene>
    <name evidence="1" type="ORF">IAC35_05930</name>
</gene>
<evidence type="ECO:0000313" key="2">
    <source>
        <dbReference type="Proteomes" id="UP000886881"/>
    </source>
</evidence>
<proteinExistence type="predicted"/>
<reference evidence="1" key="2">
    <citation type="journal article" date="2021" name="PeerJ">
        <title>Extensive microbial diversity within the chicken gut microbiome revealed by metagenomics and culture.</title>
        <authorList>
            <person name="Gilroy R."/>
            <person name="Ravi A."/>
            <person name="Getino M."/>
            <person name="Pursley I."/>
            <person name="Horton D.L."/>
            <person name="Alikhan N.F."/>
            <person name="Baker D."/>
            <person name="Gharbi K."/>
            <person name="Hall N."/>
            <person name="Watson M."/>
            <person name="Adriaenssens E.M."/>
            <person name="Foster-Nyarko E."/>
            <person name="Jarju S."/>
            <person name="Secka A."/>
            <person name="Antonio M."/>
            <person name="Oren A."/>
            <person name="Chaudhuri R.R."/>
            <person name="La Ragione R."/>
            <person name="Hildebrand F."/>
            <person name="Pallen M.J."/>
        </authorList>
    </citation>
    <scope>NUCLEOTIDE SEQUENCE</scope>
    <source>
        <strain evidence="1">ChiHecec2B26-709</strain>
    </source>
</reference>
<evidence type="ECO:0000313" key="1">
    <source>
        <dbReference type="EMBL" id="HIT47377.1"/>
    </source>
</evidence>